<evidence type="ECO:0000256" key="3">
    <source>
        <dbReference type="ARBA" id="ARBA00023002"/>
    </source>
</evidence>
<dbReference type="PANTHER" id="PTHR43669">
    <property type="entry name" value="5-KETO-D-GLUCONATE 5-REDUCTASE"/>
    <property type="match status" value="1"/>
</dbReference>
<reference evidence="5" key="1">
    <citation type="submission" date="2020-11" db="EMBL/GenBank/DDBJ databases">
        <authorList>
            <consortium name="DOE Joint Genome Institute"/>
            <person name="Ahrendt S."/>
            <person name="Riley R."/>
            <person name="Andreopoulos W."/>
            <person name="Labutti K."/>
            <person name="Pangilinan J."/>
            <person name="Ruiz-Duenas F.J."/>
            <person name="Barrasa J.M."/>
            <person name="Sanchez-Garcia M."/>
            <person name="Camarero S."/>
            <person name="Miyauchi S."/>
            <person name="Serrano A."/>
            <person name="Linde D."/>
            <person name="Babiker R."/>
            <person name="Drula E."/>
            <person name="Ayuso-Fernandez I."/>
            <person name="Pacheco R."/>
            <person name="Padilla G."/>
            <person name="Ferreira P."/>
            <person name="Barriuso J."/>
            <person name="Kellner H."/>
            <person name="Castanera R."/>
            <person name="Alfaro M."/>
            <person name="Ramirez L."/>
            <person name="Pisabarro A.G."/>
            <person name="Kuo A."/>
            <person name="Tritt A."/>
            <person name="Lipzen A."/>
            <person name="He G."/>
            <person name="Yan M."/>
            <person name="Ng V."/>
            <person name="Cullen D."/>
            <person name="Martin F."/>
            <person name="Rosso M.-N."/>
            <person name="Henrissat B."/>
            <person name="Hibbett D."/>
            <person name="Martinez A.T."/>
            <person name="Grigoriev I.V."/>
        </authorList>
    </citation>
    <scope>NUCLEOTIDE SEQUENCE</scope>
    <source>
        <strain evidence="5">ATCC 90797</strain>
    </source>
</reference>
<evidence type="ECO:0000256" key="4">
    <source>
        <dbReference type="RuleBase" id="RU000363"/>
    </source>
</evidence>
<keyword evidence="3" id="KW-0560">Oxidoreductase</keyword>
<sequence>MSETDSQNLKVAIVTGASSGIGKASAIALAQAGWNVVITARRINALLQTAELCNQKALVVAGDVTDEKFVKELFAQAVEQFGRVDLLFNNAGISAPGTLIEELSLETFQNVMNVNLVGPFLCTREAFKVFKSQTPAGGRIINNGSLSAHVPRPHTFPYACSKHAISGLTKCTALDGRAHNITCTQIDIGNAQTDMVSAQTQGILQPNGAIVPEATFDVKHVADSIVHIAQLPNDVTVLEMNIMASKAPYVGRG</sequence>
<dbReference type="EMBL" id="MU154584">
    <property type="protein sequence ID" value="KAF9493544.1"/>
    <property type="molecule type" value="Genomic_DNA"/>
</dbReference>
<comment type="similarity">
    <text evidence="1 4">Belongs to the short-chain dehydrogenases/reductases (SDR) family.</text>
</comment>
<evidence type="ECO:0000313" key="6">
    <source>
        <dbReference type="Proteomes" id="UP000807025"/>
    </source>
</evidence>
<dbReference type="PRINTS" id="PR00081">
    <property type="entry name" value="GDHRDH"/>
</dbReference>
<name>A0A9P5ZWD6_PLEER</name>
<keyword evidence="2" id="KW-0521">NADP</keyword>
<dbReference type="PANTHER" id="PTHR43669:SF3">
    <property type="entry name" value="ALCOHOL DEHYDROGENASE, PUTATIVE (AFU_ORTHOLOGUE AFUA_3G03445)-RELATED"/>
    <property type="match status" value="1"/>
</dbReference>
<dbReference type="AlphaFoldDB" id="A0A9P5ZWD6"/>
<proteinExistence type="inferred from homology"/>
<keyword evidence="6" id="KW-1185">Reference proteome</keyword>
<dbReference type="PROSITE" id="PS00061">
    <property type="entry name" value="ADH_SHORT"/>
    <property type="match status" value="1"/>
</dbReference>
<comment type="caution">
    <text evidence="5">The sequence shown here is derived from an EMBL/GenBank/DDBJ whole genome shotgun (WGS) entry which is preliminary data.</text>
</comment>
<evidence type="ECO:0000256" key="2">
    <source>
        <dbReference type="ARBA" id="ARBA00022857"/>
    </source>
</evidence>
<dbReference type="GO" id="GO:0016491">
    <property type="term" value="F:oxidoreductase activity"/>
    <property type="evidence" value="ECO:0007669"/>
    <property type="project" value="UniProtKB-KW"/>
</dbReference>
<dbReference type="Pfam" id="PF00106">
    <property type="entry name" value="adh_short"/>
    <property type="match status" value="1"/>
</dbReference>
<dbReference type="OrthoDB" id="1933717at2759"/>
<dbReference type="InterPro" id="IPR036291">
    <property type="entry name" value="NAD(P)-bd_dom_sf"/>
</dbReference>
<dbReference type="CDD" id="cd05233">
    <property type="entry name" value="SDR_c"/>
    <property type="match status" value="1"/>
</dbReference>
<dbReference type="Gene3D" id="3.40.50.720">
    <property type="entry name" value="NAD(P)-binding Rossmann-like Domain"/>
    <property type="match status" value="1"/>
</dbReference>
<evidence type="ECO:0000313" key="5">
    <source>
        <dbReference type="EMBL" id="KAF9493544.1"/>
    </source>
</evidence>
<organism evidence="5 6">
    <name type="scientific">Pleurotus eryngii</name>
    <name type="common">Boletus of the steppes</name>
    <dbReference type="NCBI Taxonomy" id="5323"/>
    <lineage>
        <taxon>Eukaryota</taxon>
        <taxon>Fungi</taxon>
        <taxon>Dikarya</taxon>
        <taxon>Basidiomycota</taxon>
        <taxon>Agaricomycotina</taxon>
        <taxon>Agaricomycetes</taxon>
        <taxon>Agaricomycetidae</taxon>
        <taxon>Agaricales</taxon>
        <taxon>Pleurotineae</taxon>
        <taxon>Pleurotaceae</taxon>
        <taxon>Pleurotus</taxon>
    </lineage>
</organism>
<accession>A0A9P5ZWD6</accession>
<dbReference type="PRINTS" id="PR00080">
    <property type="entry name" value="SDRFAMILY"/>
</dbReference>
<evidence type="ECO:0000256" key="1">
    <source>
        <dbReference type="ARBA" id="ARBA00006484"/>
    </source>
</evidence>
<gene>
    <name evidence="5" type="ORF">BDN71DRAFT_1093116</name>
</gene>
<protein>
    <submittedName>
        <fullName evidence="5">Short-chain dehydrogenase/reductase SDR</fullName>
    </submittedName>
</protein>
<dbReference type="InterPro" id="IPR002347">
    <property type="entry name" value="SDR_fam"/>
</dbReference>
<dbReference type="SUPFAM" id="SSF51735">
    <property type="entry name" value="NAD(P)-binding Rossmann-fold domains"/>
    <property type="match status" value="1"/>
</dbReference>
<dbReference type="InterPro" id="IPR020904">
    <property type="entry name" value="Sc_DH/Rdtase_CS"/>
</dbReference>
<dbReference type="Proteomes" id="UP000807025">
    <property type="component" value="Unassembled WGS sequence"/>
</dbReference>
<dbReference type="FunFam" id="3.40.50.720:FF:000084">
    <property type="entry name" value="Short-chain dehydrogenase reductase"/>
    <property type="match status" value="1"/>
</dbReference>